<feature type="compositionally biased region" description="Polar residues" evidence="6">
    <location>
        <begin position="124"/>
        <end position="147"/>
    </location>
</feature>
<evidence type="ECO:0000259" key="7">
    <source>
        <dbReference type="PROSITE" id="PS50066"/>
    </source>
</evidence>
<name>A0AAV5S1C4_MAUHU</name>
<dbReference type="AlphaFoldDB" id="A0AAV5S1C4"/>
<dbReference type="PANTHER" id="PTHR11945">
    <property type="entry name" value="MADS BOX PROTEIN"/>
    <property type="match status" value="1"/>
</dbReference>
<accession>A0AAV5S1C4</accession>
<feature type="region of interest" description="Disordered" evidence="6">
    <location>
        <begin position="450"/>
        <end position="471"/>
    </location>
</feature>
<keyword evidence="3" id="KW-0238">DNA-binding</keyword>
<dbReference type="GO" id="GO:0045944">
    <property type="term" value="P:positive regulation of transcription by RNA polymerase II"/>
    <property type="evidence" value="ECO:0007669"/>
    <property type="project" value="TreeGrafter"/>
</dbReference>
<feature type="compositionally biased region" description="Low complexity" evidence="6">
    <location>
        <begin position="255"/>
        <end position="265"/>
    </location>
</feature>
<feature type="compositionally biased region" description="Low complexity" evidence="6">
    <location>
        <begin position="161"/>
        <end position="171"/>
    </location>
</feature>
<dbReference type="GO" id="GO:0000978">
    <property type="term" value="F:RNA polymerase II cis-regulatory region sequence-specific DNA binding"/>
    <property type="evidence" value="ECO:0007669"/>
    <property type="project" value="TreeGrafter"/>
</dbReference>
<keyword evidence="5" id="KW-0539">Nucleus</keyword>
<keyword evidence="9" id="KW-1185">Reference proteome</keyword>
<organism evidence="8 9">
    <name type="scientific">Maudiozyma humilis</name>
    <name type="common">Sour dough yeast</name>
    <name type="synonym">Kazachstania humilis</name>
    <dbReference type="NCBI Taxonomy" id="51915"/>
    <lineage>
        <taxon>Eukaryota</taxon>
        <taxon>Fungi</taxon>
        <taxon>Dikarya</taxon>
        <taxon>Ascomycota</taxon>
        <taxon>Saccharomycotina</taxon>
        <taxon>Saccharomycetes</taxon>
        <taxon>Saccharomycetales</taxon>
        <taxon>Saccharomycetaceae</taxon>
        <taxon>Maudiozyma</taxon>
    </lineage>
</organism>
<feature type="region of interest" description="Disordered" evidence="6">
    <location>
        <begin position="255"/>
        <end position="291"/>
    </location>
</feature>
<protein>
    <recommendedName>
        <fullName evidence="7">MADS-box domain-containing protein</fullName>
    </recommendedName>
</protein>
<evidence type="ECO:0000256" key="5">
    <source>
        <dbReference type="ARBA" id="ARBA00023242"/>
    </source>
</evidence>
<dbReference type="PANTHER" id="PTHR11945:SF534">
    <property type="entry name" value="MYOCYTE-SPECIFIC ENHANCER FACTOR 2"/>
    <property type="match status" value="1"/>
</dbReference>
<dbReference type="GO" id="GO:0046983">
    <property type="term" value="F:protein dimerization activity"/>
    <property type="evidence" value="ECO:0007669"/>
    <property type="project" value="InterPro"/>
</dbReference>
<dbReference type="EMBL" id="BTGD01000013">
    <property type="protein sequence ID" value="GMM57513.1"/>
    <property type="molecule type" value="Genomic_DNA"/>
</dbReference>
<dbReference type="InterPro" id="IPR036879">
    <property type="entry name" value="TF_MADSbox_sf"/>
</dbReference>
<comment type="caution">
    <text evidence="8">The sequence shown here is derived from an EMBL/GenBank/DDBJ whole genome shotgun (WGS) entry which is preliminary data.</text>
</comment>
<dbReference type="Gene3D" id="3.40.1810.10">
    <property type="entry name" value="Transcription factor, MADS-box"/>
    <property type="match status" value="1"/>
</dbReference>
<dbReference type="GO" id="GO:0000981">
    <property type="term" value="F:DNA-binding transcription factor activity, RNA polymerase II-specific"/>
    <property type="evidence" value="ECO:0007669"/>
    <property type="project" value="TreeGrafter"/>
</dbReference>
<sequence length="652" mass="70063">MGRRKIEIQPLTDERNRTVTFIKRKAGLLKKAHELAVLCQVDVTVLIVGPNNTMYEFSSVEPHDLIDHYLHDQTMTRDIKGPSDFGNYTRTKTVSAENLKIDGEKPSMPHQQTYDHINKKRRLSGTNNTSVNNTYMSRNDSEGSDTNENISMSTTANNTTTNIVTENNSSNANIHGATTRPNTRGGEAGYLSTSFRESSDRDHKVPAVKNEVPVFNSLQDHVQNQIKGYGMLSAAGNVPVRQINVPDTAMQSIRNNSAAESNENNVSDRPTEKSSVDPLHTGVSSTKPDEHINSLSPIVEHQLPSHTATTSIGSVASSHDGEKPKKPNMRPVLRVEIPNNNVISNNAIQSEPSSSTGPANTANIYGGNRNMQYMRKTNNEGKTLGPINTKGDSPLSAGPNSSLALEKNSDGKVVLKAPNSTTFSFSNGLPPLFSSTSAVPPYVATPLQASGNASSNNGPMNFAGNNSSSPIQAQLLPNQKQLPLNQGQRYGQQIPFNPPQLGTGRIFSPTNGLGNVTKLGGQDHMLNGPPTGSLPSKFANDLMMPSPNGSISMFQDWSLGSSNHPSNNPHIGSATNNGAMNNNIPMMPSNNNANANTSFPGTGNGNTGLTPYINVGQTPLANKFFNFSNDVGGLNDESGATNNIKELKRDEQ</sequence>
<evidence type="ECO:0000313" key="9">
    <source>
        <dbReference type="Proteomes" id="UP001377567"/>
    </source>
</evidence>
<dbReference type="Proteomes" id="UP001377567">
    <property type="component" value="Unassembled WGS sequence"/>
</dbReference>
<comment type="subcellular location">
    <subcellularLocation>
        <location evidence="1">Nucleus</location>
    </subcellularLocation>
</comment>
<feature type="compositionally biased region" description="Polar residues" evidence="6">
    <location>
        <begin position="307"/>
        <end position="317"/>
    </location>
</feature>
<feature type="region of interest" description="Disordered" evidence="6">
    <location>
        <begin position="633"/>
        <end position="652"/>
    </location>
</feature>
<evidence type="ECO:0000256" key="2">
    <source>
        <dbReference type="ARBA" id="ARBA00023015"/>
    </source>
</evidence>
<feature type="region of interest" description="Disordered" evidence="6">
    <location>
        <begin position="307"/>
        <end position="330"/>
    </location>
</feature>
<evidence type="ECO:0000313" key="8">
    <source>
        <dbReference type="EMBL" id="GMM57513.1"/>
    </source>
</evidence>
<evidence type="ECO:0000256" key="3">
    <source>
        <dbReference type="ARBA" id="ARBA00023125"/>
    </source>
</evidence>
<keyword evidence="2" id="KW-0805">Transcription regulation</keyword>
<proteinExistence type="predicted"/>
<evidence type="ECO:0000256" key="6">
    <source>
        <dbReference type="SAM" id="MobiDB-lite"/>
    </source>
</evidence>
<dbReference type="SMART" id="SM00432">
    <property type="entry name" value="MADS"/>
    <property type="match status" value="1"/>
</dbReference>
<keyword evidence="4" id="KW-0804">Transcription</keyword>
<dbReference type="PRINTS" id="PR00404">
    <property type="entry name" value="MADSDOMAIN"/>
</dbReference>
<evidence type="ECO:0000256" key="4">
    <source>
        <dbReference type="ARBA" id="ARBA00023163"/>
    </source>
</evidence>
<feature type="compositionally biased region" description="Polar residues" evidence="6">
    <location>
        <begin position="345"/>
        <end position="363"/>
    </location>
</feature>
<dbReference type="PROSITE" id="PS50066">
    <property type="entry name" value="MADS_BOX_2"/>
    <property type="match status" value="1"/>
</dbReference>
<feature type="region of interest" description="Disordered" evidence="6">
    <location>
        <begin position="123"/>
        <end position="147"/>
    </location>
</feature>
<feature type="domain" description="MADS-box" evidence="7">
    <location>
        <begin position="1"/>
        <end position="61"/>
    </location>
</feature>
<feature type="region of interest" description="Disordered" evidence="6">
    <location>
        <begin position="345"/>
        <end position="404"/>
    </location>
</feature>
<reference evidence="8 9" key="1">
    <citation type="journal article" date="2023" name="Elife">
        <title>Identification of key yeast species and microbe-microbe interactions impacting larval growth of Drosophila in the wild.</title>
        <authorList>
            <person name="Mure A."/>
            <person name="Sugiura Y."/>
            <person name="Maeda R."/>
            <person name="Honda K."/>
            <person name="Sakurai N."/>
            <person name="Takahashi Y."/>
            <person name="Watada M."/>
            <person name="Katoh T."/>
            <person name="Gotoh A."/>
            <person name="Gotoh Y."/>
            <person name="Taniguchi I."/>
            <person name="Nakamura K."/>
            <person name="Hayashi T."/>
            <person name="Katayama T."/>
            <person name="Uemura T."/>
            <person name="Hattori Y."/>
        </authorList>
    </citation>
    <scope>NUCLEOTIDE SEQUENCE [LARGE SCALE GENOMIC DNA]</scope>
    <source>
        <strain evidence="8 9">KH-74</strain>
    </source>
</reference>
<gene>
    <name evidence="8" type="ORF">DAKH74_041290</name>
</gene>
<dbReference type="SUPFAM" id="SSF55455">
    <property type="entry name" value="SRF-like"/>
    <property type="match status" value="1"/>
</dbReference>
<dbReference type="GO" id="GO:0005634">
    <property type="term" value="C:nucleus"/>
    <property type="evidence" value="ECO:0007669"/>
    <property type="project" value="UniProtKB-SubCell"/>
</dbReference>
<evidence type="ECO:0000256" key="1">
    <source>
        <dbReference type="ARBA" id="ARBA00004123"/>
    </source>
</evidence>
<feature type="region of interest" description="Disordered" evidence="6">
    <location>
        <begin position="161"/>
        <end position="187"/>
    </location>
</feature>
<dbReference type="InterPro" id="IPR002100">
    <property type="entry name" value="TF_MADSbox"/>
</dbReference>
<dbReference type="Pfam" id="PF00319">
    <property type="entry name" value="SRF-TF"/>
    <property type="match status" value="1"/>
</dbReference>
<dbReference type="PROSITE" id="PS00350">
    <property type="entry name" value="MADS_BOX_1"/>
    <property type="match status" value="1"/>
</dbReference>